<comment type="caution">
    <text evidence="4">The sequence shown here is derived from an EMBL/GenBank/DDBJ whole genome shotgun (WGS) entry which is preliminary data.</text>
</comment>
<dbReference type="Gene3D" id="3.10.105.10">
    <property type="entry name" value="Dipeptide-binding Protein, Domain 3"/>
    <property type="match status" value="1"/>
</dbReference>
<dbReference type="GO" id="GO:0043190">
    <property type="term" value="C:ATP-binding cassette (ABC) transporter complex"/>
    <property type="evidence" value="ECO:0007669"/>
    <property type="project" value="InterPro"/>
</dbReference>
<accession>A0A430VU78</accession>
<dbReference type="InterPro" id="IPR039424">
    <property type="entry name" value="SBP_5"/>
</dbReference>
<feature type="signal peptide" evidence="2">
    <location>
        <begin position="1"/>
        <end position="19"/>
    </location>
</feature>
<dbReference type="PIRSF" id="PIRSF002741">
    <property type="entry name" value="MppA"/>
    <property type="match status" value="1"/>
</dbReference>
<reference evidence="4 5" key="1">
    <citation type="journal article" date="2019" name="Extremophiles">
        <title>Biogeography of thermophiles and predominance of Thermus scotoductus in domestic water heaters.</title>
        <authorList>
            <person name="Wilpiszeski R.L."/>
            <person name="Zhang Z."/>
            <person name="House C.H."/>
        </authorList>
    </citation>
    <scope>NUCLEOTIDE SEQUENCE [LARGE SCALE GENOMIC DNA]</scope>
    <source>
        <strain evidence="4 5">1_S1</strain>
    </source>
</reference>
<protein>
    <submittedName>
        <fullName evidence="4">ABC transporter substrate-binding protein</fullName>
    </submittedName>
</protein>
<evidence type="ECO:0000256" key="1">
    <source>
        <dbReference type="ARBA" id="ARBA00022729"/>
    </source>
</evidence>
<proteinExistence type="predicted"/>
<dbReference type="RefSeq" id="WP_126247659.1">
    <property type="nucleotide sequence ID" value="NZ_PEMW01000066.1"/>
</dbReference>
<evidence type="ECO:0000313" key="4">
    <source>
        <dbReference type="EMBL" id="RTI59230.1"/>
    </source>
</evidence>
<dbReference type="Gene3D" id="3.90.76.10">
    <property type="entry name" value="Dipeptide-binding Protein, Domain 1"/>
    <property type="match status" value="1"/>
</dbReference>
<dbReference type="Gene3D" id="3.40.190.10">
    <property type="entry name" value="Periplasmic binding protein-like II"/>
    <property type="match status" value="1"/>
</dbReference>
<dbReference type="PANTHER" id="PTHR30290:SF38">
    <property type="entry name" value="D,D-DIPEPTIDE-BINDING PERIPLASMIC PROTEIN DDPA-RELATED"/>
    <property type="match status" value="1"/>
</dbReference>
<dbReference type="GO" id="GO:0015833">
    <property type="term" value="P:peptide transport"/>
    <property type="evidence" value="ECO:0007669"/>
    <property type="project" value="TreeGrafter"/>
</dbReference>
<dbReference type="GO" id="GO:0042597">
    <property type="term" value="C:periplasmic space"/>
    <property type="evidence" value="ECO:0007669"/>
    <property type="project" value="UniProtKB-ARBA"/>
</dbReference>
<feature type="domain" description="Solute-binding protein family 5" evidence="3">
    <location>
        <begin position="67"/>
        <end position="403"/>
    </location>
</feature>
<evidence type="ECO:0000259" key="3">
    <source>
        <dbReference type="Pfam" id="PF00496"/>
    </source>
</evidence>
<name>A0A430VU78_THESC</name>
<dbReference type="Pfam" id="PF00496">
    <property type="entry name" value="SBP_bac_5"/>
    <property type="match status" value="1"/>
</dbReference>
<sequence length="495" mass="56002">MRKLLLAAFLLGLGPMALAQTRGGELRVAVLAEPPVLDPSASTSQEIARMMYDNVLQGLVKFNEKGEIVPALAERWQGSPSSLTWTFYLRKGVRFHNGAPFTAEDALFKFQRARDPRSGHTHPEYYQDIIAVEAKDPYTVVFRLRQPNQDFLFNLARPDSVIGPKGRVEEQKTAPIGTGPFRFVAWERGVGVKLERFEGYYEPGLPYLDRVFFRFLPDQNAQLAALRAGDIQVIGLGVSPENALVLQRDPNFKVVTGFTTTEITAGMNNSRPPFNDLRVRRAIQYAVDKKALVEGVMLGFGTPIGSHRSPGESCYEDLSGFYPYDPAKARALLQEAGYGPNNPLRFTFTLAAPYPYERRLGEAIAAQLAQIGVQARLEVVEWATWLSRVFRGADYQMTIIGHSEPHDIGIYANPNYYFRYDSPRFRELYQQYLRTPDPRKACETMKEMQRLLAQDAVNLWVMNAPYLAAMRKEVMGWWTNQPTPSLNVTRVYLAR</sequence>
<organism evidence="4 5">
    <name type="scientific">Thermus scotoductus</name>
    <dbReference type="NCBI Taxonomy" id="37636"/>
    <lineage>
        <taxon>Bacteria</taxon>
        <taxon>Thermotogati</taxon>
        <taxon>Deinococcota</taxon>
        <taxon>Deinococci</taxon>
        <taxon>Thermales</taxon>
        <taxon>Thermaceae</taxon>
        <taxon>Thermus</taxon>
    </lineage>
</organism>
<dbReference type="Proteomes" id="UP000287467">
    <property type="component" value="Unassembled WGS sequence"/>
</dbReference>
<dbReference type="InterPro" id="IPR000914">
    <property type="entry name" value="SBP_5_dom"/>
</dbReference>
<gene>
    <name evidence="4" type="ORF">CSW14_02820</name>
</gene>
<dbReference type="EMBL" id="PEMW01000066">
    <property type="protein sequence ID" value="RTI59230.1"/>
    <property type="molecule type" value="Genomic_DNA"/>
</dbReference>
<dbReference type="PANTHER" id="PTHR30290">
    <property type="entry name" value="PERIPLASMIC BINDING COMPONENT OF ABC TRANSPORTER"/>
    <property type="match status" value="1"/>
</dbReference>
<feature type="chain" id="PRO_5019223295" evidence="2">
    <location>
        <begin position="20"/>
        <end position="495"/>
    </location>
</feature>
<dbReference type="InterPro" id="IPR030678">
    <property type="entry name" value="Peptide/Ni-bd"/>
</dbReference>
<dbReference type="AlphaFoldDB" id="A0A430VU78"/>
<dbReference type="CDD" id="cd08494">
    <property type="entry name" value="PBP2_NikA_DppA_OppA_like_6"/>
    <property type="match status" value="1"/>
</dbReference>
<dbReference type="GO" id="GO:1904680">
    <property type="term" value="F:peptide transmembrane transporter activity"/>
    <property type="evidence" value="ECO:0007669"/>
    <property type="project" value="TreeGrafter"/>
</dbReference>
<dbReference type="SUPFAM" id="SSF53850">
    <property type="entry name" value="Periplasmic binding protein-like II"/>
    <property type="match status" value="1"/>
</dbReference>
<keyword evidence="1 2" id="KW-0732">Signal</keyword>
<evidence type="ECO:0000256" key="2">
    <source>
        <dbReference type="SAM" id="SignalP"/>
    </source>
</evidence>
<evidence type="ECO:0000313" key="5">
    <source>
        <dbReference type="Proteomes" id="UP000287467"/>
    </source>
</evidence>